<evidence type="ECO:0000313" key="7">
    <source>
        <dbReference type="RefSeq" id="XP_006814054.1"/>
    </source>
</evidence>
<evidence type="ECO:0000256" key="2">
    <source>
        <dbReference type="ARBA" id="ARBA00022729"/>
    </source>
</evidence>
<evidence type="ECO:0000256" key="1">
    <source>
        <dbReference type="ARBA" id="ARBA00005964"/>
    </source>
</evidence>
<name>A0ABM0M213_SACKO</name>
<protein>
    <recommendedName>
        <fullName evidence="4">Carboxylic ester hydrolase</fullName>
        <ecNumber evidence="4">3.1.1.-</ecNumber>
    </recommendedName>
</protein>
<sequence>MVSCWTHSWEYLLQLPPIGDLRYAAPKLPEPWLTPLDTINYRKGCAQPPGNQLQYGEDCLYLNIFVPYHENVATDPLPVLVWIHGGCWMGGQADVDAGIIAQQDMIVVAVSYRLGSFGFLTTRDSVATGNWGLLDNVMALQWIQNNIANFGGDPTRVTLGGQSSGGVSATLLMFAPSAAGLFHGVLSQSGNAMASWAIHRPPFDPLNITHEFAESLGCPTTTSQIIVDCLRSKPWTEIVDGTATAYDDWCLWTPNIDGVLILEDPTDLLWRGEFSQVPMIIGSTGSEFAYVPTTMTKVDFDAEVREIAQNQYGYAGNVDEATDALIYEFTEPTNAFDEKEIRDEWVQELLIVVTCLIPGALRLWDRIVPVRGSANGTLGQLNPPGVI</sequence>
<dbReference type="PANTHER" id="PTHR43903">
    <property type="entry name" value="NEUROLIGIN"/>
    <property type="match status" value="1"/>
</dbReference>
<evidence type="ECO:0000259" key="5">
    <source>
        <dbReference type="Pfam" id="PF00135"/>
    </source>
</evidence>
<dbReference type="InterPro" id="IPR002018">
    <property type="entry name" value="CarbesteraseB"/>
</dbReference>
<organism evidence="6 7">
    <name type="scientific">Saccoglossus kowalevskii</name>
    <name type="common">Acorn worm</name>
    <dbReference type="NCBI Taxonomy" id="10224"/>
    <lineage>
        <taxon>Eukaryota</taxon>
        <taxon>Metazoa</taxon>
        <taxon>Hemichordata</taxon>
        <taxon>Enteropneusta</taxon>
        <taxon>Harrimaniidae</taxon>
        <taxon>Saccoglossus</taxon>
    </lineage>
</organism>
<dbReference type="InterPro" id="IPR029058">
    <property type="entry name" value="AB_hydrolase_fold"/>
</dbReference>
<dbReference type="SUPFAM" id="SSF53474">
    <property type="entry name" value="alpha/beta-Hydrolases"/>
    <property type="match status" value="1"/>
</dbReference>
<evidence type="ECO:0000256" key="4">
    <source>
        <dbReference type="RuleBase" id="RU361235"/>
    </source>
</evidence>
<dbReference type="InterPro" id="IPR019819">
    <property type="entry name" value="Carboxylesterase_B_CS"/>
</dbReference>
<gene>
    <name evidence="7" type="primary">LOC102807717</name>
</gene>
<dbReference type="Gene3D" id="3.40.50.1820">
    <property type="entry name" value="alpha/beta hydrolase"/>
    <property type="match status" value="1"/>
</dbReference>
<keyword evidence="6" id="KW-1185">Reference proteome</keyword>
<accession>A0ABM0M213</accession>
<dbReference type="InterPro" id="IPR019826">
    <property type="entry name" value="Carboxylesterase_B_AS"/>
</dbReference>
<dbReference type="Pfam" id="PF00135">
    <property type="entry name" value="COesterase"/>
    <property type="match status" value="1"/>
</dbReference>
<feature type="domain" description="Carboxylesterase type B" evidence="5">
    <location>
        <begin position="16"/>
        <end position="344"/>
    </location>
</feature>
<reference evidence="7" key="1">
    <citation type="submission" date="2025-08" db="UniProtKB">
        <authorList>
            <consortium name="RefSeq"/>
        </authorList>
    </citation>
    <scope>IDENTIFICATION</scope>
    <source>
        <tissue evidence="7">Testes</tissue>
    </source>
</reference>
<evidence type="ECO:0000256" key="3">
    <source>
        <dbReference type="ARBA" id="ARBA00022801"/>
    </source>
</evidence>
<comment type="similarity">
    <text evidence="1 4">Belongs to the type-B carboxylesterase/lipase family.</text>
</comment>
<evidence type="ECO:0000313" key="6">
    <source>
        <dbReference type="Proteomes" id="UP000694865"/>
    </source>
</evidence>
<keyword evidence="2" id="KW-0732">Signal</keyword>
<dbReference type="RefSeq" id="XP_006814054.1">
    <property type="nucleotide sequence ID" value="XM_006813991.1"/>
</dbReference>
<dbReference type="GeneID" id="102807717"/>
<dbReference type="PROSITE" id="PS00122">
    <property type="entry name" value="CARBOXYLESTERASE_B_1"/>
    <property type="match status" value="1"/>
</dbReference>
<dbReference type="PROSITE" id="PS00941">
    <property type="entry name" value="CARBOXYLESTERASE_B_2"/>
    <property type="match status" value="1"/>
</dbReference>
<dbReference type="EC" id="3.1.1.-" evidence="4"/>
<proteinExistence type="inferred from homology"/>
<dbReference type="Proteomes" id="UP000694865">
    <property type="component" value="Unplaced"/>
</dbReference>
<dbReference type="InterPro" id="IPR051093">
    <property type="entry name" value="Neuroligin/BSAL"/>
</dbReference>
<keyword evidence="3 4" id="KW-0378">Hydrolase</keyword>